<name>A0AAV6QPM5_SOLSE</name>
<evidence type="ECO:0000313" key="1">
    <source>
        <dbReference type="EMBL" id="KAG7494665.1"/>
    </source>
</evidence>
<sequence length="98" mass="10947">MYACENDGPERIRGNGNKLPPPLFPGLSFTPPLLQPFYRGLSAQRRVEDAETAALKGIQTWLTRCKIPWLAGHWHSPMKRGGLFTLGLESHQQGTVSF</sequence>
<dbReference type="Proteomes" id="UP000693946">
    <property type="component" value="Linkage Group LG4"/>
</dbReference>
<comment type="caution">
    <text evidence="1">The sequence shown here is derived from an EMBL/GenBank/DDBJ whole genome shotgun (WGS) entry which is preliminary data.</text>
</comment>
<dbReference type="EMBL" id="JAGKHQ010000016">
    <property type="protein sequence ID" value="KAG7494665.1"/>
    <property type="molecule type" value="Genomic_DNA"/>
</dbReference>
<dbReference type="AlphaFoldDB" id="A0AAV6QPM5"/>
<protein>
    <submittedName>
        <fullName evidence="1">Uncharacterized protein</fullName>
    </submittedName>
</protein>
<organism evidence="1 2">
    <name type="scientific">Solea senegalensis</name>
    <name type="common">Senegalese sole</name>
    <dbReference type="NCBI Taxonomy" id="28829"/>
    <lineage>
        <taxon>Eukaryota</taxon>
        <taxon>Metazoa</taxon>
        <taxon>Chordata</taxon>
        <taxon>Craniata</taxon>
        <taxon>Vertebrata</taxon>
        <taxon>Euteleostomi</taxon>
        <taxon>Actinopterygii</taxon>
        <taxon>Neopterygii</taxon>
        <taxon>Teleostei</taxon>
        <taxon>Neoteleostei</taxon>
        <taxon>Acanthomorphata</taxon>
        <taxon>Carangaria</taxon>
        <taxon>Pleuronectiformes</taxon>
        <taxon>Pleuronectoidei</taxon>
        <taxon>Soleidae</taxon>
        <taxon>Solea</taxon>
    </lineage>
</organism>
<keyword evidence="2" id="KW-1185">Reference proteome</keyword>
<gene>
    <name evidence="1" type="ORF">JOB18_035349</name>
</gene>
<accession>A0AAV6QPM5</accession>
<evidence type="ECO:0000313" key="2">
    <source>
        <dbReference type="Proteomes" id="UP000693946"/>
    </source>
</evidence>
<reference evidence="1 2" key="1">
    <citation type="journal article" date="2021" name="Sci. Rep.">
        <title>Chromosome anchoring in Senegalese sole (Solea senegalensis) reveals sex-associated markers and genome rearrangements in flatfish.</title>
        <authorList>
            <person name="Guerrero-Cozar I."/>
            <person name="Gomez-Garrido J."/>
            <person name="Berbel C."/>
            <person name="Martinez-Blanch J.F."/>
            <person name="Alioto T."/>
            <person name="Claros M.G."/>
            <person name="Gagnaire P.A."/>
            <person name="Manchado M."/>
        </authorList>
    </citation>
    <scope>NUCLEOTIDE SEQUENCE [LARGE SCALE GENOMIC DNA]</scope>
    <source>
        <strain evidence="1">Sse05_10M</strain>
    </source>
</reference>
<proteinExistence type="predicted"/>